<dbReference type="AlphaFoldDB" id="A0A0F9LXX3"/>
<organism evidence="1">
    <name type="scientific">marine sediment metagenome</name>
    <dbReference type="NCBI Taxonomy" id="412755"/>
    <lineage>
        <taxon>unclassified sequences</taxon>
        <taxon>metagenomes</taxon>
        <taxon>ecological metagenomes</taxon>
    </lineage>
</organism>
<dbReference type="EMBL" id="LAZR01005646">
    <property type="protein sequence ID" value="KKM98238.1"/>
    <property type="molecule type" value="Genomic_DNA"/>
</dbReference>
<reference evidence="1" key="1">
    <citation type="journal article" date="2015" name="Nature">
        <title>Complex archaea that bridge the gap between prokaryotes and eukaryotes.</title>
        <authorList>
            <person name="Spang A."/>
            <person name="Saw J.H."/>
            <person name="Jorgensen S.L."/>
            <person name="Zaremba-Niedzwiedzka K."/>
            <person name="Martijn J."/>
            <person name="Lind A.E."/>
            <person name="van Eijk R."/>
            <person name="Schleper C."/>
            <person name="Guy L."/>
            <person name="Ettema T.J."/>
        </authorList>
    </citation>
    <scope>NUCLEOTIDE SEQUENCE</scope>
</reference>
<comment type="caution">
    <text evidence="1">The sequence shown here is derived from an EMBL/GenBank/DDBJ whole genome shotgun (WGS) entry which is preliminary data.</text>
</comment>
<protein>
    <submittedName>
        <fullName evidence="1">Uncharacterized protein</fullName>
    </submittedName>
</protein>
<name>A0A0F9LXX3_9ZZZZ</name>
<gene>
    <name evidence="1" type="ORF">LCGC14_1159890</name>
</gene>
<proteinExistence type="predicted"/>
<sequence>MAKKNLTLELIAKWRKDKPKNQVIVGMVDNFGGFCAGNIFYNYGGCAKKEMIDELKRAIGICIGGAGRMLVFATLTEDNIFGAVAELIKEYNGIELTTSPNVYNFNSGNEITVAVLTLTYDAEEFGADYDIDGDYLNEEREYGEDYEQLQGLHPL</sequence>
<accession>A0A0F9LXX3</accession>
<evidence type="ECO:0000313" key="1">
    <source>
        <dbReference type="EMBL" id="KKM98238.1"/>
    </source>
</evidence>